<accession>A0A816KCN3</accession>
<proteinExistence type="predicted"/>
<dbReference type="InterPro" id="IPR022783">
    <property type="entry name" value="GCFC_dom"/>
</dbReference>
<dbReference type="Pfam" id="PF07842">
    <property type="entry name" value="GCFC"/>
    <property type="match status" value="1"/>
</dbReference>
<dbReference type="Proteomes" id="UP001295469">
    <property type="component" value="Chromosome C02"/>
</dbReference>
<dbReference type="AlphaFoldDB" id="A0A816KCN3"/>
<organism evidence="2">
    <name type="scientific">Brassica napus</name>
    <name type="common">Rape</name>
    <dbReference type="NCBI Taxonomy" id="3708"/>
    <lineage>
        <taxon>Eukaryota</taxon>
        <taxon>Viridiplantae</taxon>
        <taxon>Streptophyta</taxon>
        <taxon>Embryophyta</taxon>
        <taxon>Tracheophyta</taxon>
        <taxon>Spermatophyta</taxon>
        <taxon>Magnoliopsida</taxon>
        <taxon>eudicotyledons</taxon>
        <taxon>Gunneridae</taxon>
        <taxon>Pentapetalae</taxon>
        <taxon>rosids</taxon>
        <taxon>malvids</taxon>
        <taxon>Brassicales</taxon>
        <taxon>Brassicaceae</taxon>
        <taxon>Brassiceae</taxon>
        <taxon>Brassica</taxon>
    </lineage>
</organism>
<reference evidence="2" key="1">
    <citation type="submission" date="2021-01" db="EMBL/GenBank/DDBJ databases">
        <authorList>
            <consortium name="Genoscope - CEA"/>
            <person name="William W."/>
        </authorList>
    </citation>
    <scope>NUCLEOTIDE SEQUENCE</scope>
</reference>
<gene>
    <name evidence="2" type="ORF">DARMORV10_C02P51260.1</name>
</gene>
<protein>
    <submittedName>
        <fullName evidence="2">(rape) hypothetical protein</fullName>
    </submittedName>
</protein>
<evidence type="ECO:0000259" key="1">
    <source>
        <dbReference type="Pfam" id="PF07842"/>
    </source>
</evidence>
<dbReference type="EMBL" id="HG994366">
    <property type="protein sequence ID" value="CAF1919938.1"/>
    <property type="molecule type" value="Genomic_DNA"/>
</dbReference>
<name>A0A816KCN3_BRANA</name>
<sequence length="65" mass="7899">MIHLRTLLYLHRRRFSLLQGWEWEQLMRRYIVPKLQLALQKASDNTQNLDQFSVVMKWASAVTIR</sequence>
<evidence type="ECO:0000313" key="2">
    <source>
        <dbReference type="EMBL" id="CAF1919938.1"/>
    </source>
</evidence>
<feature type="domain" description="GCF C-terminal" evidence="1">
    <location>
        <begin position="22"/>
        <end position="63"/>
    </location>
</feature>